<keyword evidence="1" id="KW-0812">Transmembrane</keyword>
<evidence type="ECO:0000313" key="2">
    <source>
        <dbReference type="EMBL" id="ARU52416.1"/>
    </source>
</evidence>
<reference evidence="2 3" key="1">
    <citation type="submission" date="2017-05" db="EMBL/GenBank/DDBJ databases">
        <authorList>
            <person name="Song R."/>
            <person name="Chenine A.L."/>
            <person name="Ruprecht R.M."/>
        </authorList>
    </citation>
    <scope>NUCLEOTIDE SEQUENCE [LARGE SCALE GENOMIC DNA]</scope>
    <source>
        <strain evidence="2 3">PSBB019</strain>
    </source>
</reference>
<gene>
    <name evidence="2" type="ORF">CBR64_14070</name>
</gene>
<name>A0A1Y0HY11_CELCE</name>
<keyword evidence="1" id="KW-0472">Membrane</keyword>
<dbReference type="EMBL" id="CP021383">
    <property type="protein sequence ID" value="ARU52416.1"/>
    <property type="molecule type" value="Genomic_DNA"/>
</dbReference>
<proteinExistence type="predicted"/>
<dbReference type="Proteomes" id="UP000196228">
    <property type="component" value="Chromosome"/>
</dbReference>
<dbReference type="RefSeq" id="WP_087471390.1">
    <property type="nucleotide sequence ID" value="NZ_CP021383.1"/>
</dbReference>
<feature type="transmembrane region" description="Helical" evidence="1">
    <location>
        <begin position="21"/>
        <end position="44"/>
    </location>
</feature>
<dbReference type="OrthoDB" id="3745845at2"/>
<dbReference type="AlphaFoldDB" id="A0A1Y0HY11"/>
<dbReference type="KEGG" id="cceu:CBR64_14070"/>
<accession>A0A1Y0HY11</accession>
<evidence type="ECO:0000313" key="3">
    <source>
        <dbReference type="Proteomes" id="UP000196228"/>
    </source>
</evidence>
<organism evidence="2 3">
    <name type="scientific">Cellulosimicrobium cellulans</name>
    <name type="common">Arthrobacter luteus</name>
    <dbReference type="NCBI Taxonomy" id="1710"/>
    <lineage>
        <taxon>Bacteria</taxon>
        <taxon>Bacillati</taxon>
        <taxon>Actinomycetota</taxon>
        <taxon>Actinomycetes</taxon>
        <taxon>Micrococcales</taxon>
        <taxon>Promicromonosporaceae</taxon>
        <taxon>Cellulosimicrobium</taxon>
    </lineage>
</organism>
<protein>
    <submittedName>
        <fullName evidence="2">Uncharacterized protein</fullName>
    </submittedName>
</protein>
<sequence length="191" mass="20123">MTAPTPLLPVGRERLRRREAAWWWLAVPAVVLLAAVVFVVWTIVSFATHDALELVEDDQILAAAAEPCAQVTEAGATLASAATATERAAAALQLAQGARALATAVGAVPTDVLDADRPARSWADDWAVLADRLEAWSASVAVGEDARFELPLTEDGWSVVTRMDLAAPPDCPVPTSLVDLDATPPRTPEPG</sequence>
<evidence type="ECO:0000256" key="1">
    <source>
        <dbReference type="SAM" id="Phobius"/>
    </source>
</evidence>
<keyword evidence="1" id="KW-1133">Transmembrane helix</keyword>